<proteinExistence type="predicted"/>
<gene>
    <name evidence="2" type="ORF">LIER_15598</name>
</gene>
<keyword evidence="3" id="KW-1185">Reference proteome</keyword>
<dbReference type="PANTHER" id="PTHR36607:SF23">
    <property type="entry name" value="AMINOTRANSFERASE-LIKE PLANT MOBILE DOMAIN-CONTAINING PROTEIN"/>
    <property type="match status" value="1"/>
</dbReference>
<sequence>MDWFLECVASGLHGAFDCEKQPNWSFVFALLPRGYVPAHGSRSAESLRVFTRLGVPSSLVDEVYCAAFLSCWLCTFVLPFNVTGSIRPSIFKMASYMATGKIVSLAIPVLASIYRGLHLITTSRYPSNSGCCFPVHYLLGWVGAYLRTYIPIKRYPPVPSMVRYSGVDRCNLRVAWAELCLFVEGKSHMDLLVEEGGIMANFEALMKFSRQDLSRQGEELKAVFSAPRDVRDAQCSVIPSEVHDRLPTIRAASTESYSKLEHEMEAIGSIRTSLQQSEERAIRFRQELNELDVRVEDLRR</sequence>
<dbReference type="EMBL" id="BAABME010003395">
    <property type="protein sequence ID" value="GAA0158627.1"/>
    <property type="molecule type" value="Genomic_DNA"/>
</dbReference>
<evidence type="ECO:0000313" key="3">
    <source>
        <dbReference type="Proteomes" id="UP001454036"/>
    </source>
</evidence>
<dbReference type="Pfam" id="PF10536">
    <property type="entry name" value="PMD"/>
    <property type="match status" value="1"/>
</dbReference>
<accession>A0AAV3Q652</accession>
<evidence type="ECO:0000313" key="2">
    <source>
        <dbReference type="EMBL" id="GAA0158627.1"/>
    </source>
</evidence>
<dbReference type="AlphaFoldDB" id="A0AAV3Q652"/>
<reference evidence="2 3" key="1">
    <citation type="submission" date="2024-01" db="EMBL/GenBank/DDBJ databases">
        <title>The complete chloroplast genome sequence of Lithospermum erythrorhizon: insights into the phylogenetic relationship among Boraginaceae species and the maternal lineages of purple gromwells.</title>
        <authorList>
            <person name="Okada T."/>
            <person name="Watanabe K."/>
        </authorList>
    </citation>
    <scope>NUCLEOTIDE SEQUENCE [LARGE SCALE GENOMIC DNA]</scope>
</reference>
<dbReference type="Proteomes" id="UP001454036">
    <property type="component" value="Unassembled WGS sequence"/>
</dbReference>
<dbReference type="InterPro" id="IPR019557">
    <property type="entry name" value="AminoTfrase-like_pln_mobile"/>
</dbReference>
<organism evidence="2 3">
    <name type="scientific">Lithospermum erythrorhizon</name>
    <name type="common">Purple gromwell</name>
    <name type="synonym">Lithospermum officinale var. erythrorhizon</name>
    <dbReference type="NCBI Taxonomy" id="34254"/>
    <lineage>
        <taxon>Eukaryota</taxon>
        <taxon>Viridiplantae</taxon>
        <taxon>Streptophyta</taxon>
        <taxon>Embryophyta</taxon>
        <taxon>Tracheophyta</taxon>
        <taxon>Spermatophyta</taxon>
        <taxon>Magnoliopsida</taxon>
        <taxon>eudicotyledons</taxon>
        <taxon>Gunneridae</taxon>
        <taxon>Pentapetalae</taxon>
        <taxon>asterids</taxon>
        <taxon>lamiids</taxon>
        <taxon>Boraginales</taxon>
        <taxon>Boraginaceae</taxon>
        <taxon>Boraginoideae</taxon>
        <taxon>Lithospermeae</taxon>
        <taxon>Lithospermum</taxon>
    </lineage>
</organism>
<comment type="caution">
    <text evidence="2">The sequence shown here is derived from an EMBL/GenBank/DDBJ whole genome shotgun (WGS) entry which is preliminary data.</text>
</comment>
<protein>
    <recommendedName>
        <fullName evidence="1">Aminotransferase-like plant mobile domain-containing protein</fullName>
    </recommendedName>
</protein>
<evidence type="ECO:0000259" key="1">
    <source>
        <dbReference type="Pfam" id="PF10536"/>
    </source>
</evidence>
<dbReference type="PANTHER" id="PTHR36607">
    <property type="entry name" value="1,2-DIHYDROXY-3-KETO-5-METHYLTHIOPENTENE DIOXYGENASE 4"/>
    <property type="match status" value="1"/>
</dbReference>
<name>A0AAV3Q652_LITER</name>
<feature type="domain" description="Aminotransferase-like plant mobile" evidence="1">
    <location>
        <begin position="62"/>
        <end position="151"/>
    </location>
</feature>